<dbReference type="EMBL" id="SHLD01000001">
    <property type="protein sequence ID" value="RZU76862.1"/>
    <property type="molecule type" value="Genomic_DNA"/>
</dbReference>
<protein>
    <submittedName>
        <fullName evidence="2">Uncharacterized protein</fullName>
    </submittedName>
</protein>
<feature type="region of interest" description="Disordered" evidence="1">
    <location>
        <begin position="34"/>
        <end position="60"/>
    </location>
</feature>
<name>A0A4Q8BFV4_9ACTN</name>
<organism evidence="2 3">
    <name type="scientific">Micromonospora kangleipakensis</name>
    <dbReference type="NCBI Taxonomy" id="1077942"/>
    <lineage>
        <taxon>Bacteria</taxon>
        <taxon>Bacillati</taxon>
        <taxon>Actinomycetota</taxon>
        <taxon>Actinomycetes</taxon>
        <taxon>Micromonosporales</taxon>
        <taxon>Micromonosporaceae</taxon>
        <taxon>Micromonospora</taxon>
    </lineage>
</organism>
<comment type="caution">
    <text evidence="2">The sequence shown here is derived from an EMBL/GenBank/DDBJ whole genome shotgun (WGS) entry which is preliminary data.</text>
</comment>
<evidence type="ECO:0000313" key="2">
    <source>
        <dbReference type="EMBL" id="RZU76862.1"/>
    </source>
</evidence>
<accession>A0A4Q8BFV4</accession>
<dbReference type="RefSeq" id="WP_130337801.1">
    <property type="nucleotide sequence ID" value="NZ_SHLD01000001.1"/>
</dbReference>
<dbReference type="OrthoDB" id="3369288at2"/>
<evidence type="ECO:0000313" key="3">
    <source>
        <dbReference type="Proteomes" id="UP000294114"/>
    </source>
</evidence>
<feature type="compositionally biased region" description="Polar residues" evidence="1">
    <location>
        <begin position="46"/>
        <end position="60"/>
    </location>
</feature>
<gene>
    <name evidence="2" type="ORF">EV384_5564</name>
</gene>
<dbReference type="Proteomes" id="UP000294114">
    <property type="component" value="Unassembled WGS sequence"/>
</dbReference>
<evidence type="ECO:0000256" key="1">
    <source>
        <dbReference type="SAM" id="MobiDB-lite"/>
    </source>
</evidence>
<keyword evidence="3" id="KW-1185">Reference proteome</keyword>
<reference evidence="2 3" key="1">
    <citation type="submission" date="2019-02" db="EMBL/GenBank/DDBJ databases">
        <title>Sequencing the genomes of 1000 actinobacteria strains.</title>
        <authorList>
            <person name="Klenk H.-P."/>
        </authorList>
    </citation>
    <scope>NUCLEOTIDE SEQUENCE [LARGE SCALE GENOMIC DNA]</scope>
    <source>
        <strain evidence="2 3">DSM 45612</strain>
    </source>
</reference>
<dbReference type="AlphaFoldDB" id="A0A4Q8BFV4"/>
<proteinExistence type="predicted"/>
<sequence>MTSENLALKRTVRDQETEVRSLADKLAAARENNRFADRRIAEPQLGQGNKVGQHSANGEP</sequence>